<reference evidence="1 2" key="1">
    <citation type="submission" date="2017-02" db="EMBL/GenBank/DDBJ databases">
        <authorList>
            <person name="Peterson S.W."/>
        </authorList>
    </citation>
    <scope>NUCLEOTIDE SEQUENCE [LARGE SCALE GENOMIC DNA]</scope>
    <source>
        <strain evidence="1 2">ATCC 35992</strain>
    </source>
</reference>
<dbReference type="EMBL" id="FUXZ01000012">
    <property type="protein sequence ID" value="SKA69919.1"/>
    <property type="molecule type" value="Genomic_DNA"/>
</dbReference>
<proteinExistence type="predicted"/>
<accession>A0A1T4VYE2</accession>
<keyword evidence="2" id="KW-1185">Reference proteome</keyword>
<sequence>MDKTMKEKSLIIKKYKDMFETFRLDYEGTPFSVDGNTHWELEFNLKNEGDLKNIKTPYGKEFGGTETAPKPCSRNGFLWGENNTTVPEWKSEELLEIDDGSLLNKVVDGKVVERYRFESGKWVKI</sequence>
<name>A0A1T4VYE2_9FIRM</name>
<dbReference type="Proteomes" id="UP000190814">
    <property type="component" value="Unassembled WGS sequence"/>
</dbReference>
<evidence type="ECO:0000313" key="1">
    <source>
        <dbReference type="EMBL" id="SKA69919.1"/>
    </source>
</evidence>
<dbReference type="STRING" id="39495.SAMN02745111_01943"/>
<dbReference type="AlphaFoldDB" id="A0A1T4VYE2"/>
<protein>
    <submittedName>
        <fullName evidence="1">Uncharacterized protein</fullName>
    </submittedName>
</protein>
<gene>
    <name evidence="1" type="ORF">SAMN02745111_01943</name>
</gene>
<evidence type="ECO:0000313" key="2">
    <source>
        <dbReference type="Proteomes" id="UP000190814"/>
    </source>
</evidence>
<organism evidence="1 2">
    <name type="scientific">Eubacterium uniforme</name>
    <dbReference type="NCBI Taxonomy" id="39495"/>
    <lineage>
        <taxon>Bacteria</taxon>
        <taxon>Bacillati</taxon>
        <taxon>Bacillota</taxon>
        <taxon>Clostridia</taxon>
        <taxon>Eubacteriales</taxon>
        <taxon>Eubacteriaceae</taxon>
        <taxon>Eubacterium</taxon>
    </lineage>
</organism>